<proteinExistence type="predicted"/>
<reference evidence="3 4" key="1">
    <citation type="journal article" date="2016" name="Genome Biol. Evol.">
        <title>Gene Family Evolution Reflects Adaptation to Soil Environmental Stressors in the Genome of the Collembolan Orchesella cincta.</title>
        <authorList>
            <person name="Faddeeva-Vakhrusheva A."/>
            <person name="Derks M.F."/>
            <person name="Anvar S.Y."/>
            <person name="Agamennone V."/>
            <person name="Suring W."/>
            <person name="Smit S."/>
            <person name="van Straalen N.M."/>
            <person name="Roelofs D."/>
        </authorList>
    </citation>
    <scope>NUCLEOTIDE SEQUENCE [LARGE SCALE GENOMIC DNA]</scope>
    <source>
        <tissue evidence="3">Mixed pool</tissue>
    </source>
</reference>
<dbReference type="STRING" id="48709.A0A1D2NEP3"/>
<evidence type="ECO:0000259" key="2">
    <source>
        <dbReference type="Pfam" id="PF09791"/>
    </source>
</evidence>
<feature type="region of interest" description="Disordered" evidence="1">
    <location>
        <begin position="97"/>
        <end position="119"/>
    </location>
</feature>
<feature type="domain" description="Oxidoreductase-like" evidence="2">
    <location>
        <begin position="166"/>
        <end position="192"/>
    </location>
</feature>
<keyword evidence="4" id="KW-1185">Reference proteome</keyword>
<evidence type="ECO:0000313" key="3">
    <source>
        <dbReference type="EMBL" id="ODN03446.1"/>
    </source>
</evidence>
<dbReference type="OrthoDB" id="10064411at2759"/>
<dbReference type="EMBL" id="LJIJ01000073">
    <property type="protein sequence ID" value="ODN03446.1"/>
    <property type="molecule type" value="Genomic_DNA"/>
</dbReference>
<protein>
    <submittedName>
        <fullName evidence="3">Oxidoreductase-like domain-containing protein 1</fullName>
    </submittedName>
</protein>
<evidence type="ECO:0000313" key="4">
    <source>
        <dbReference type="Proteomes" id="UP000094527"/>
    </source>
</evidence>
<name>A0A1D2NEP3_ORCCI</name>
<organism evidence="3 4">
    <name type="scientific">Orchesella cincta</name>
    <name type="common">Springtail</name>
    <name type="synonym">Podura cincta</name>
    <dbReference type="NCBI Taxonomy" id="48709"/>
    <lineage>
        <taxon>Eukaryota</taxon>
        <taxon>Metazoa</taxon>
        <taxon>Ecdysozoa</taxon>
        <taxon>Arthropoda</taxon>
        <taxon>Hexapoda</taxon>
        <taxon>Collembola</taxon>
        <taxon>Entomobryomorpha</taxon>
        <taxon>Entomobryoidea</taxon>
        <taxon>Orchesellidae</taxon>
        <taxon>Orchesellinae</taxon>
        <taxon>Orchesella</taxon>
    </lineage>
</organism>
<dbReference type="PANTHER" id="PTHR21193">
    <property type="entry name" value="OXIDOREDUCTASE-LIKE DOMAIN-CONTAINING PROTEIN 1"/>
    <property type="match status" value="1"/>
</dbReference>
<dbReference type="Pfam" id="PF09791">
    <property type="entry name" value="Oxidored-like"/>
    <property type="match status" value="1"/>
</dbReference>
<dbReference type="InterPro" id="IPR039251">
    <property type="entry name" value="OXLD1"/>
</dbReference>
<accession>A0A1D2NEP3</accession>
<dbReference type="Proteomes" id="UP000094527">
    <property type="component" value="Unassembled WGS sequence"/>
</dbReference>
<dbReference type="GO" id="GO:0005739">
    <property type="term" value="C:mitochondrion"/>
    <property type="evidence" value="ECO:0007669"/>
    <property type="project" value="TreeGrafter"/>
</dbReference>
<dbReference type="PANTHER" id="PTHR21193:SF3">
    <property type="entry name" value="OXIDOREDUCTASE-LIKE DOMAIN-CONTAINING PROTEIN 1"/>
    <property type="match status" value="1"/>
</dbReference>
<dbReference type="InterPro" id="IPR019180">
    <property type="entry name" value="Oxidoreductase-like_N"/>
</dbReference>
<dbReference type="AlphaFoldDB" id="A0A1D2NEP3"/>
<sequence length="228" mass="25971">MSTNSAQSLWKFVCRKHPAGRIHQKVSKNVSFSSFSSSSCSIFNDINKVGTDRDRKIFSSDPKTVLNFSETNNGLSMCSYSSNLSFKRTFKIYPESYSRKDDDDDKKSKSEGVKFTEEKQYDPKKDDFFTQDTAFGSKENKGLGESERPVFIPEGEVKVISEEDLEPPTTCCQSGCPNCVWIEYVEKLSKFYTDPTLSKDKILKELDGIEDSNVKAFIMMELRVKKLI</sequence>
<evidence type="ECO:0000256" key="1">
    <source>
        <dbReference type="SAM" id="MobiDB-lite"/>
    </source>
</evidence>
<gene>
    <name evidence="3" type="ORF">Ocin01_03234</name>
</gene>
<comment type="caution">
    <text evidence="3">The sequence shown here is derived from an EMBL/GenBank/DDBJ whole genome shotgun (WGS) entry which is preliminary data.</text>
</comment>